<dbReference type="PROSITE" id="PS50234">
    <property type="entry name" value="VWFA"/>
    <property type="match status" value="1"/>
</dbReference>
<evidence type="ECO:0000313" key="4">
    <source>
        <dbReference type="EMBL" id="UTV30578.1"/>
    </source>
</evidence>
<dbReference type="Pfam" id="PF00092">
    <property type="entry name" value="VWA"/>
    <property type="match status" value="1"/>
</dbReference>
<dbReference type="RefSeq" id="WP_255391939.1">
    <property type="nucleotide sequence ID" value="NZ_CP101509.1"/>
</dbReference>
<reference evidence="4" key="1">
    <citation type="submission" date="2022-07" db="EMBL/GenBank/DDBJ databases">
        <title>Genome sequencing of Photobacterium atrarenae GJH2-4.</title>
        <authorList>
            <person name="Park S.-J."/>
        </authorList>
    </citation>
    <scope>NUCLEOTIDE SEQUENCE</scope>
    <source>
        <strain evidence="4">GJH2-4</strain>
    </source>
</reference>
<feature type="signal peptide" evidence="2">
    <location>
        <begin position="1"/>
        <end position="26"/>
    </location>
</feature>
<proteinExistence type="predicted"/>
<feature type="compositionally biased region" description="Polar residues" evidence="1">
    <location>
        <begin position="31"/>
        <end position="48"/>
    </location>
</feature>
<dbReference type="SUPFAM" id="SSF53300">
    <property type="entry name" value="vWA-like"/>
    <property type="match status" value="1"/>
</dbReference>
<sequence length="503" mass="54269">MKKELFTLTVLAAALLSGCNSSNSSGESKTGPGQTPDTTPAKTTFSGTLVTPEPAQVTAQKALFNASRGLTTKATDAACPNVPTGYYPLSNAAISLVANNDAIFSETTTTDACGQFTLEVEGEDTAFENSKLVATSDNFKTLEANAQNFMQTADQVSDVVASTIAKDASYVINGIQKIDNDTLAFSITDSQSGKAVIQVAKGAFQILVNANENPIVSLNTADQLQVRNSIVMTLDASGSMSSKVYDEQGDPVTDSNDVTYNRFRLTALAAHQFMMEKNVEDEVAVIPFSLDVNLISKSFLDGYSFLDENGVDTTISYSDSGFMKDKASLHFAIDFYNMHVPMWEDRVLDTKHAGRTDNVHAIYEDYPWGGGTELEDSIHVALDTTKQATGDVNSVFVMTDGNARFNDLDGLIAKAKSMNLPVHSIAISNDAYTQDLIQISEQTGGSFKHITDVQNITGVYSALQTTVKFNYVANLTRPVMSQDVLKIILTLNGEVVEREVTLN</sequence>
<evidence type="ECO:0000259" key="3">
    <source>
        <dbReference type="PROSITE" id="PS50234"/>
    </source>
</evidence>
<dbReference type="PROSITE" id="PS51257">
    <property type="entry name" value="PROKAR_LIPOPROTEIN"/>
    <property type="match status" value="1"/>
</dbReference>
<feature type="domain" description="VWFA" evidence="3">
    <location>
        <begin position="229"/>
        <end position="467"/>
    </location>
</feature>
<evidence type="ECO:0000256" key="2">
    <source>
        <dbReference type="SAM" id="SignalP"/>
    </source>
</evidence>
<evidence type="ECO:0000313" key="5">
    <source>
        <dbReference type="Proteomes" id="UP001057998"/>
    </source>
</evidence>
<name>A0ABY5GMP0_9GAMM</name>
<organism evidence="4 5">
    <name type="scientific">Photobacterium atrarenae</name>
    <dbReference type="NCBI Taxonomy" id="865757"/>
    <lineage>
        <taxon>Bacteria</taxon>
        <taxon>Pseudomonadati</taxon>
        <taxon>Pseudomonadota</taxon>
        <taxon>Gammaproteobacteria</taxon>
        <taxon>Vibrionales</taxon>
        <taxon>Vibrionaceae</taxon>
        <taxon>Photobacterium</taxon>
    </lineage>
</organism>
<dbReference type="Proteomes" id="UP001057998">
    <property type="component" value="Chromosome 2"/>
</dbReference>
<dbReference type="InterPro" id="IPR002035">
    <property type="entry name" value="VWF_A"/>
</dbReference>
<feature type="region of interest" description="Disordered" evidence="1">
    <location>
        <begin position="20"/>
        <end position="48"/>
    </location>
</feature>
<dbReference type="EMBL" id="CP101509">
    <property type="protein sequence ID" value="UTV30578.1"/>
    <property type="molecule type" value="Genomic_DNA"/>
</dbReference>
<dbReference type="CDD" id="cd00198">
    <property type="entry name" value="vWFA"/>
    <property type="match status" value="1"/>
</dbReference>
<gene>
    <name evidence="4" type="ORF">NNL38_18615</name>
</gene>
<feature type="chain" id="PRO_5047429754" evidence="2">
    <location>
        <begin position="27"/>
        <end position="503"/>
    </location>
</feature>
<dbReference type="InterPro" id="IPR036465">
    <property type="entry name" value="vWFA_dom_sf"/>
</dbReference>
<keyword evidence="2" id="KW-0732">Signal</keyword>
<dbReference type="Gene3D" id="3.40.50.410">
    <property type="entry name" value="von Willebrand factor, type A domain"/>
    <property type="match status" value="1"/>
</dbReference>
<protein>
    <submittedName>
        <fullName evidence="4">VWA domain-containing protein</fullName>
    </submittedName>
</protein>
<accession>A0ABY5GMP0</accession>
<evidence type="ECO:0000256" key="1">
    <source>
        <dbReference type="SAM" id="MobiDB-lite"/>
    </source>
</evidence>
<keyword evidence="5" id="KW-1185">Reference proteome</keyword>